<dbReference type="AlphaFoldDB" id="A0AAV3V7E2"/>
<gene>
    <name evidence="1" type="ORF">GCHA_4367</name>
</gene>
<dbReference type="EMBL" id="BAEM01000056">
    <property type="protein sequence ID" value="GAC12285.1"/>
    <property type="molecule type" value="Genomic_DNA"/>
</dbReference>
<comment type="caution">
    <text evidence="1">The sequence shown here is derived from an EMBL/GenBank/DDBJ whole genome shotgun (WGS) entry which is preliminary data.</text>
</comment>
<proteinExistence type="predicted"/>
<reference evidence="1 2" key="1">
    <citation type="journal article" date="2017" name="Antonie Van Leeuwenhoek">
        <title>Rhizobium rhizosphaerae sp. nov., a novel species isolated from rice rhizosphere.</title>
        <authorList>
            <person name="Zhao J.J."/>
            <person name="Zhang J."/>
            <person name="Zhang R.J."/>
            <person name="Zhang C.W."/>
            <person name="Yin H.Q."/>
            <person name="Zhang X.X."/>
        </authorList>
    </citation>
    <scope>NUCLEOTIDE SEQUENCE [LARGE SCALE GENOMIC DNA]</scope>
    <source>
        <strain evidence="1 2">S18K6</strain>
    </source>
</reference>
<evidence type="ECO:0000313" key="1">
    <source>
        <dbReference type="EMBL" id="GAC12285.1"/>
    </source>
</evidence>
<sequence length="38" mass="4363">MPIKSQALSLITCKHKTLDTLGRKFMRPLSFTSYTNPH</sequence>
<dbReference type="Proteomes" id="UP000006320">
    <property type="component" value="Unassembled WGS sequence"/>
</dbReference>
<protein>
    <submittedName>
        <fullName evidence="1">Uncharacterized protein</fullName>
    </submittedName>
</protein>
<accession>A0AAV3V7E2</accession>
<name>A0AAV3V7E2_9ALTE</name>
<evidence type="ECO:0000313" key="2">
    <source>
        <dbReference type="Proteomes" id="UP000006320"/>
    </source>
</evidence>
<organism evidence="1 2">
    <name type="scientific">Paraglaciecola chathamensis S18K6</name>
    <dbReference type="NCBI Taxonomy" id="1127672"/>
    <lineage>
        <taxon>Bacteria</taxon>
        <taxon>Pseudomonadati</taxon>
        <taxon>Pseudomonadota</taxon>
        <taxon>Gammaproteobacteria</taxon>
        <taxon>Alteromonadales</taxon>
        <taxon>Alteromonadaceae</taxon>
        <taxon>Paraglaciecola</taxon>
    </lineage>
</organism>